<dbReference type="Pfam" id="PF00483">
    <property type="entry name" value="NTP_transferase"/>
    <property type="match status" value="1"/>
</dbReference>
<accession>B1ZPT1</accession>
<dbReference type="eggNOG" id="COG0836">
    <property type="taxonomic scope" value="Bacteria"/>
</dbReference>
<feature type="region of interest" description="Disordered" evidence="1">
    <location>
        <begin position="1"/>
        <end position="29"/>
    </location>
</feature>
<dbReference type="PANTHER" id="PTHR46390:SF1">
    <property type="entry name" value="MANNOSE-1-PHOSPHATE GUANYLYLTRANSFERASE"/>
    <property type="match status" value="1"/>
</dbReference>
<dbReference type="InterPro" id="IPR029044">
    <property type="entry name" value="Nucleotide-diphossugar_trans"/>
</dbReference>
<reference evidence="3 4" key="1">
    <citation type="journal article" date="2011" name="J. Bacteriol.">
        <title>Genome sequence of the verrucomicrobium Opitutus terrae PB90-1, an abundant inhabitant of rice paddy soil ecosystems.</title>
        <authorList>
            <person name="van Passel M.W."/>
            <person name="Kant R."/>
            <person name="Palva A."/>
            <person name="Copeland A."/>
            <person name="Lucas S."/>
            <person name="Lapidus A."/>
            <person name="Glavina del Rio T."/>
            <person name="Pitluck S."/>
            <person name="Goltsman E."/>
            <person name="Clum A."/>
            <person name="Sun H."/>
            <person name="Schmutz J."/>
            <person name="Larimer F.W."/>
            <person name="Land M.L."/>
            <person name="Hauser L."/>
            <person name="Kyrpides N."/>
            <person name="Mikhailova N."/>
            <person name="Richardson P.P."/>
            <person name="Janssen P.H."/>
            <person name="de Vos W.M."/>
            <person name="Smidt H."/>
        </authorList>
    </citation>
    <scope>NUCLEOTIDE SEQUENCE [LARGE SCALE GENOMIC DNA]</scope>
    <source>
        <strain evidence="4">DSM 11246 / JCM 15787 / PB90-1</strain>
    </source>
</reference>
<dbReference type="Gene3D" id="3.90.550.10">
    <property type="entry name" value="Spore Coat Polysaccharide Biosynthesis Protein SpsA, Chain A"/>
    <property type="match status" value="1"/>
</dbReference>
<organism evidence="3 4">
    <name type="scientific">Opitutus terrae (strain DSM 11246 / JCM 15787 / PB90-1)</name>
    <dbReference type="NCBI Taxonomy" id="452637"/>
    <lineage>
        <taxon>Bacteria</taxon>
        <taxon>Pseudomonadati</taxon>
        <taxon>Verrucomicrobiota</taxon>
        <taxon>Opitutia</taxon>
        <taxon>Opitutales</taxon>
        <taxon>Opitutaceae</taxon>
        <taxon>Opitutus</taxon>
    </lineage>
</organism>
<dbReference type="InterPro" id="IPR051161">
    <property type="entry name" value="Mannose-6P_isomerase_type2"/>
</dbReference>
<dbReference type="GO" id="GO:0009298">
    <property type="term" value="P:GDP-mannose biosynthetic process"/>
    <property type="evidence" value="ECO:0007669"/>
    <property type="project" value="TreeGrafter"/>
</dbReference>
<dbReference type="InterPro" id="IPR005835">
    <property type="entry name" value="NTP_transferase_dom"/>
</dbReference>
<evidence type="ECO:0000313" key="4">
    <source>
        <dbReference type="Proteomes" id="UP000007013"/>
    </source>
</evidence>
<dbReference type="RefSeq" id="WP_012375071.1">
    <property type="nucleotide sequence ID" value="NC_010571.1"/>
</dbReference>
<name>B1ZPT1_OPITP</name>
<dbReference type="SUPFAM" id="SSF53448">
    <property type="entry name" value="Nucleotide-diphospho-sugar transferases"/>
    <property type="match status" value="1"/>
</dbReference>
<protein>
    <submittedName>
        <fullName evidence="3">Nucleotidyl transferase</fullName>
    </submittedName>
</protein>
<dbReference type="Proteomes" id="UP000007013">
    <property type="component" value="Chromosome"/>
</dbReference>
<dbReference type="EMBL" id="CP001032">
    <property type="protein sequence ID" value="ACB75534.1"/>
    <property type="molecule type" value="Genomic_DNA"/>
</dbReference>
<dbReference type="PANTHER" id="PTHR46390">
    <property type="entry name" value="MANNOSE-1-PHOSPHATE GUANYLYLTRANSFERASE"/>
    <property type="match status" value="1"/>
</dbReference>
<keyword evidence="4" id="KW-1185">Reference proteome</keyword>
<sequence length="360" mass="40754">MKNEFIAPTAPRPPITTNPFASLENRDEPPVDTPIARTAQVWSIVLAGGEGERLRALTERWLGLHRPKQYCTFTGRRSMLQHTLARAAQLSNPRQIYVVAARHHAPEVWAHLEKDHSRRTIFQPRNCGTAPGVFLPLTHIYSQSPESIVVLFPSDHFVFPERTFLGTVRRAVQAAQRQPDKLILMGARPDYPETEFGWIEPGATVDVVDGQAVRRVMAFREKPRLALAQRLFDRGALWNTMVMAFRAQTLWDLGWRCLPEMMSAFDGLRSHFGAESEKEVLQEIYETMPTADFSSHLVEKAVSSILVMELRNVVWSDWGNEARIVETLRRIGKRPSFAATDSPLECSTDDTVSAVEELVL</sequence>
<dbReference type="STRING" id="452637.Oter_2251"/>
<dbReference type="KEGG" id="ote:Oter_2251"/>
<feature type="domain" description="Nucleotidyl transferase" evidence="2">
    <location>
        <begin position="43"/>
        <end position="253"/>
    </location>
</feature>
<dbReference type="OrthoDB" id="9806359at2"/>
<keyword evidence="3" id="KW-0808">Transferase</keyword>
<proteinExistence type="predicted"/>
<dbReference type="GO" id="GO:0004475">
    <property type="term" value="F:mannose-1-phosphate guanylyltransferase (GTP) activity"/>
    <property type="evidence" value="ECO:0007669"/>
    <property type="project" value="TreeGrafter"/>
</dbReference>
<dbReference type="HOGENOM" id="CLU_035527_0_1_0"/>
<gene>
    <name evidence="3" type="ordered locus">Oter_2251</name>
</gene>
<evidence type="ECO:0000313" key="3">
    <source>
        <dbReference type="EMBL" id="ACB75534.1"/>
    </source>
</evidence>
<dbReference type="AlphaFoldDB" id="B1ZPT1"/>
<evidence type="ECO:0000256" key="1">
    <source>
        <dbReference type="SAM" id="MobiDB-lite"/>
    </source>
</evidence>
<evidence type="ECO:0000259" key="2">
    <source>
        <dbReference type="Pfam" id="PF00483"/>
    </source>
</evidence>